<keyword evidence="2" id="KW-1185">Reference proteome</keyword>
<comment type="caution">
    <text evidence="1">The sequence shown here is derived from an EMBL/GenBank/DDBJ whole genome shotgun (WGS) entry which is preliminary data.</text>
</comment>
<protein>
    <submittedName>
        <fullName evidence="1">Uncharacterized protein</fullName>
    </submittedName>
</protein>
<name>A0ABQ4R471_9HYPH</name>
<gene>
    <name evidence="1" type="ORF">OPKNFCMD_5251</name>
</gene>
<evidence type="ECO:0000313" key="2">
    <source>
        <dbReference type="Proteomes" id="UP001055167"/>
    </source>
</evidence>
<reference evidence="1" key="2">
    <citation type="submission" date="2021-08" db="EMBL/GenBank/DDBJ databases">
        <authorList>
            <person name="Tani A."/>
            <person name="Ola A."/>
            <person name="Ogura Y."/>
            <person name="Katsura K."/>
            <person name="Hayashi T."/>
        </authorList>
    </citation>
    <scope>NUCLEOTIDE SEQUENCE</scope>
    <source>
        <strain evidence="1">KCTC 52305</strain>
    </source>
</reference>
<dbReference type="EMBL" id="BPQH01000019">
    <property type="protein sequence ID" value="GJD52485.1"/>
    <property type="molecule type" value="Genomic_DNA"/>
</dbReference>
<reference evidence="1" key="1">
    <citation type="journal article" date="2021" name="Front. Microbiol.">
        <title>Comprehensive Comparative Genomics and Phenotyping of Methylobacterium Species.</title>
        <authorList>
            <person name="Alessa O."/>
            <person name="Ogura Y."/>
            <person name="Fujitani Y."/>
            <person name="Takami H."/>
            <person name="Hayashi T."/>
            <person name="Sahin N."/>
            <person name="Tani A."/>
        </authorList>
    </citation>
    <scope>NUCLEOTIDE SEQUENCE</scope>
    <source>
        <strain evidence="1">KCTC 52305</strain>
    </source>
</reference>
<sequence>MTDISPAIASYVVQSCPALRFGMVSTAIAIDAQFPLATADEIQRGLLLAWEVLASDIATELQPTFSPQPDSGANDA</sequence>
<dbReference type="RefSeq" id="WP_128564989.1">
    <property type="nucleotide sequence ID" value="NZ_BPQH01000019.1"/>
</dbReference>
<evidence type="ECO:0000313" key="1">
    <source>
        <dbReference type="EMBL" id="GJD52485.1"/>
    </source>
</evidence>
<proteinExistence type="predicted"/>
<accession>A0ABQ4R471</accession>
<dbReference type="Proteomes" id="UP001055167">
    <property type="component" value="Unassembled WGS sequence"/>
</dbReference>
<organism evidence="1 2">
    <name type="scientific">Methylobacterium crusticola</name>
    <dbReference type="NCBI Taxonomy" id="1697972"/>
    <lineage>
        <taxon>Bacteria</taxon>
        <taxon>Pseudomonadati</taxon>
        <taxon>Pseudomonadota</taxon>
        <taxon>Alphaproteobacteria</taxon>
        <taxon>Hyphomicrobiales</taxon>
        <taxon>Methylobacteriaceae</taxon>
        <taxon>Methylobacterium</taxon>
    </lineage>
</organism>